<proteinExistence type="predicted"/>
<evidence type="ECO:0000313" key="1">
    <source>
        <dbReference type="EMBL" id="KAL3644139.1"/>
    </source>
</evidence>
<dbReference type="AlphaFoldDB" id="A0ABD3DTE5"/>
<dbReference type="EMBL" id="JAVIJP010000015">
    <property type="protein sequence ID" value="KAL3644139.1"/>
    <property type="molecule type" value="Genomic_DNA"/>
</dbReference>
<accession>A0ABD3DTE5</accession>
<reference evidence="2" key="1">
    <citation type="journal article" date="2024" name="IScience">
        <title>Strigolactones Initiate the Formation of Haustorium-like Structures in Castilleja.</title>
        <authorList>
            <person name="Buerger M."/>
            <person name="Peterson D."/>
            <person name="Chory J."/>
        </authorList>
    </citation>
    <scope>NUCLEOTIDE SEQUENCE [LARGE SCALE GENOMIC DNA]</scope>
</reference>
<keyword evidence="2" id="KW-1185">Reference proteome</keyword>
<name>A0ABD3DTE5_9LAMI</name>
<protein>
    <submittedName>
        <fullName evidence="1">Uncharacterized protein</fullName>
    </submittedName>
</protein>
<organism evidence="1 2">
    <name type="scientific">Castilleja foliolosa</name>
    <dbReference type="NCBI Taxonomy" id="1961234"/>
    <lineage>
        <taxon>Eukaryota</taxon>
        <taxon>Viridiplantae</taxon>
        <taxon>Streptophyta</taxon>
        <taxon>Embryophyta</taxon>
        <taxon>Tracheophyta</taxon>
        <taxon>Spermatophyta</taxon>
        <taxon>Magnoliopsida</taxon>
        <taxon>eudicotyledons</taxon>
        <taxon>Gunneridae</taxon>
        <taxon>Pentapetalae</taxon>
        <taxon>asterids</taxon>
        <taxon>lamiids</taxon>
        <taxon>Lamiales</taxon>
        <taxon>Orobanchaceae</taxon>
        <taxon>Pedicularideae</taxon>
        <taxon>Castillejinae</taxon>
        <taxon>Castilleja</taxon>
    </lineage>
</organism>
<dbReference type="Proteomes" id="UP001632038">
    <property type="component" value="Unassembled WGS sequence"/>
</dbReference>
<evidence type="ECO:0000313" key="2">
    <source>
        <dbReference type="Proteomes" id="UP001632038"/>
    </source>
</evidence>
<sequence length="86" mass="9864">MALCPKSGCIASFCCPGKGKKHKKNFTDMIDTAFETYQVVKGMRSNTLSKPKWVYPKVLHMDKPYSSDDIDDVRRSWAKCFPDDIR</sequence>
<gene>
    <name evidence="1" type="ORF">CASFOL_012071</name>
</gene>
<comment type="caution">
    <text evidence="1">The sequence shown here is derived from an EMBL/GenBank/DDBJ whole genome shotgun (WGS) entry which is preliminary data.</text>
</comment>